<evidence type="ECO:0000256" key="3">
    <source>
        <dbReference type="ARBA" id="ARBA00022630"/>
    </source>
</evidence>
<keyword evidence="10" id="KW-1185">Reference proteome</keyword>
<evidence type="ECO:0000256" key="2">
    <source>
        <dbReference type="ARBA" id="ARBA00007330"/>
    </source>
</evidence>
<dbReference type="GO" id="GO:0004368">
    <property type="term" value="F:glycerol-3-phosphate dehydrogenase (quinone) activity"/>
    <property type="evidence" value="ECO:0007669"/>
    <property type="project" value="UniProtKB-EC"/>
</dbReference>
<reference evidence="9 10" key="1">
    <citation type="journal article" date="2017" name="Int. J. Syst. Evol. Microbiol.">
        <title>Oleiagrimonas citrea sp. nov., a marine bacterium isolated from tidal flat sediment and emended description of the genus Oleiagrimonas Fang et al. 2015 and Oleiagrimonas soli.</title>
        <authorList>
            <person name="Yang S.H."/>
            <person name="Seo H.S."/>
            <person name="Seong C.N."/>
            <person name="Kwon K.K."/>
        </authorList>
    </citation>
    <scope>NUCLEOTIDE SEQUENCE [LARGE SCALE GENOMIC DNA]</scope>
    <source>
        <strain evidence="9 10">MEBiC09124</strain>
    </source>
</reference>
<dbReference type="SUPFAM" id="SSF51905">
    <property type="entry name" value="FAD/NAD(P)-binding domain"/>
    <property type="match status" value="1"/>
</dbReference>
<dbReference type="GO" id="GO:0046168">
    <property type="term" value="P:glycerol-3-phosphate catabolic process"/>
    <property type="evidence" value="ECO:0007669"/>
    <property type="project" value="TreeGrafter"/>
</dbReference>
<sequence length="505" mass="56727">MLIVGGGVNGAGIARDAVGRGLSVLLCEQDDLAAHTSSASTKLIHGGLRYLEQYEFRLVAKALAEREVILRLAPHITWPLLFVLPHESHLRPAWMIRLGLLLYDHLGAAHRTLADSKVVDLREHVSGAGLKSSYRRGFVYSDGWVQDARLVVLNAMDAERRGAKILVRTRCISAKVEDGRWVAVLEHSGGKREVVKARMLVNACGPWAGSFLGEVLGEQEHPNLRLVKGSHIVLPRLFEHDYAYLFQQPDRRIVFAIPYEADYTLIGTTDVDYEGDPAAVRIDDEEMRYLCEAVNRYFTQRIQPSDVVWSYSGVRPLLDEGGSASSVSRDYRIDLDTTSGAALLNVFGGKITTYRRLAEDAVDRLVEELELDRPAWTEDGDPLPGGDFADAERMLDTWSRRWPWLPASLAHRWLRHYGTCTETLLGEARCMQDLGAHFGGDLYRAEVDYLIRNEWARRAEDILWRRTKLGLRVDKPSIEKLERYMHDAVQSLGVADESKIQGAGA</sequence>
<protein>
    <recommendedName>
        <fullName evidence="6">Glycerol-3-phosphate dehydrogenase</fullName>
        <ecNumber evidence="6">1.1.5.3</ecNumber>
    </recommendedName>
</protein>
<feature type="domain" description="FAD dependent oxidoreductase" evidence="7">
    <location>
        <begin position="2"/>
        <end position="321"/>
    </location>
</feature>
<dbReference type="InterPro" id="IPR038299">
    <property type="entry name" value="DAO_C_sf"/>
</dbReference>
<dbReference type="EC" id="1.1.5.3" evidence="6"/>
<keyword evidence="4" id="KW-0274">FAD</keyword>
<dbReference type="Gene3D" id="3.30.9.10">
    <property type="entry name" value="D-Amino Acid Oxidase, subunit A, domain 2"/>
    <property type="match status" value="1"/>
</dbReference>
<dbReference type="Gene3D" id="3.50.50.60">
    <property type="entry name" value="FAD/NAD(P)-binding domain"/>
    <property type="match status" value="1"/>
</dbReference>
<comment type="similarity">
    <text evidence="2 6">Belongs to the FAD-dependent glycerol-3-phosphate dehydrogenase family.</text>
</comment>
<dbReference type="PANTHER" id="PTHR11985:SF15">
    <property type="entry name" value="GLYCEROL-3-PHOSPHATE DEHYDROGENASE, MITOCHONDRIAL"/>
    <property type="match status" value="1"/>
</dbReference>
<dbReference type="PROSITE" id="PS00978">
    <property type="entry name" value="FAD_G3PDH_2"/>
    <property type="match status" value="1"/>
</dbReference>
<dbReference type="PRINTS" id="PR01001">
    <property type="entry name" value="FADG3PDH"/>
</dbReference>
<dbReference type="Proteomes" id="UP000541636">
    <property type="component" value="Unassembled WGS sequence"/>
</dbReference>
<feature type="domain" description="Alpha-glycerophosphate oxidase C-terminal" evidence="8">
    <location>
        <begin position="382"/>
        <end position="485"/>
    </location>
</feature>
<evidence type="ECO:0000259" key="7">
    <source>
        <dbReference type="Pfam" id="PF01266"/>
    </source>
</evidence>
<evidence type="ECO:0000256" key="1">
    <source>
        <dbReference type="ARBA" id="ARBA00001974"/>
    </source>
</evidence>
<comment type="caution">
    <text evidence="9">The sequence shown here is derived from an EMBL/GenBank/DDBJ whole genome shotgun (WGS) entry which is preliminary data.</text>
</comment>
<evidence type="ECO:0000259" key="8">
    <source>
        <dbReference type="Pfam" id="PF16901"/>
    </source>
</evidence>
<dbReference type="EMBL" id="JAAZQD010000004">
    <property type="protein sequence ID" value="NKZ39279.1"/>
    <property type="molecule type" value="Genomic_DNA"/>
</dbReference>
<dbReference type="Gene3D" id="1.10.8.870">
    <property type="entry name" value="Alpha-glycerophosphate oxidase, cap domain"/>
    <property type="match status" value="1"/>
</dbReference>
<dbReference type="PANTHER" id="PTHR11985">
    <property type="entry name" value="GLYCEROL-3-PHOSPHATE DEHYDROGENASE"/>
    <property type="match status" value="1"/>
</dbReference>
<comment type="cofactor">
    <cofactor evidence="1 6">
        <name>FAD</name>
        <dbReference type="ChEBI" id="CHEBI:57692"/>
    </cofactor>
</comment>
<gene>
    <name evidence="9" type="primary">glpD</name>
    <name evidence="9" type="ORF">HF690_10005</name>
</gene>
<evidence type="ECO:0000313" key="9">
    <source>
        <dbReference type="EMBL" id="NKZ39279.1"/>
    </source>
</evidence>
<name>A0A846ZP32_9GAMM</name>
<dbReference type="InterPro" id="IPR006076">
    <property type="entry name" value="FAD-dep_OxRdtase"/>
</dbReference>
<evidence type="ECO:0000256" key="5">
    <source>
        <dbReference type="ARBA" id="ARBA00023002"/>
    </source>
</evidence>
<proteinExistence type="inferred from homology"/>
<dbReference type="Gene3D" id="6.10.250.1890">
    <property type="match status" value="1"/>
</dbReference>
<evidence type="ECO:0000256" key="4">
    <source>
        <dbReference type="ARBA" id="ARBA00022827"/>
    </source>
</evidence>
<dbReference type="InterPro" id="IPR000447">
    <property type="entry name" value="G3P_DH_FAD-dep"/>
</dbReference>
<dbReference type="PROSITE" id="PS00977">
    <property type="entry name" value="FAD_G3PDH_1"/>
    <property type="match status" value="1"/>
</dbReference>
<dbReference type="Pfam" id="PF16901">
    <property type="entry name" value="DAO_C"/>
    <property type="match status" value="1"/>
</dbReference>
<dbReference type="RefSeq" id="WP_168609641.1">
    <property type="nucleotide sequence ID" value="NZ_JAAZQD010000004.1"/>
</dbReference>
<comment type="catalytic activity">
    <reaction evidence="6">
        <text>a quinone + sn-glycerol 3-phosphate = dihydroxyacetone phosphate + a quinol</text>
        <dbReference type="Rhea" id="RHEA:18977"/>
        <dbReference type="ChEBI" id="CHEBI:24646"/>
        <dbReference type="ChEBI" id="CHEBI:57597"/>
        <dbReference type="ChEBI" id="CHEBI:57642"/>
        <dbReference type="ChEBI" id="CHEBI:132124"/>
        <dbReference type="EC" id="1.1.5.3"/>
    </reaction>
</comment>
<evidence type="ECO:0000256" key="6">
    <source>
        <dbReference type="RuleBase" id="RU361217"/>
    </source>
</evidence>
<keyword evidence="5 6" id="KW-0560">Oxidoreductase</keyword>
<dbReference type="NCBIfam" id="NF008899">
    <property type="entry name" value="PRK12266.1"/>
    <property type="match status" value="1"/>
</dbReference>
<organism evidence="9 10">
    <name type="scientific">Oleiagrimonas citrea</name>
    <dbReference type="NCBI Taxonomy" id="1665687"/>
    <lineage>
        <taxon>Bacteria</taxon>
        <taxon>Pseudomonadati</taxon>
        <taxon>Pseudomonadota</taxon>
        <taxon>Gammaproteobacteria</taxon>
        <taxon>Lysobacterales</taxon>
        <taxon>Rhodanobacteraceae</taxon>
        <taxon>Oleiagrimonas</taxon>
    </lineage>
</organism>
<accession>A0A846ZP32</accession>
<evidence type="ECO:0000313" key="10">
    <source>
        <dbReference type="Proteomes" id="UP000541636"/>
    </source>
</evidence>
<dbReference type="GO" id="GO:0009331">
    <property type="term" value="C:glycerol-3-phosphate dehydrogenase (FAD) complex"/>
    <property type="evidence" value="ECO:0007669"/>
    <property type="project" value="UniProtKB-UniRule"/>
</dbReference>
<dbReference type="AlphaFoldDB" id="A0A846ZP32"/>
<dbReference type="Pfam" id="PF01266">
    <property type="entry name" value="DAO"/>
    <property type="match status" value="1"/>
</dbReference>
<keyword evidence="3 6" id="KW-0285">Flavoprotein</keyword>
<dbReference type="InterPro" id="IPR031656">
    <property type="entry name" value="DAO_C"/>
</dbReference>
<dbReference type="InterPro" id="IPR036188">
    <property type="entry name" value="FAD/NAD-bd_sf"/>
</dbReference>
<dbReference type="NCBIfam" id="NF009906">
    <property type="entry name" value="PRK13369.1"/>
    <property type="match status" value="1"/>
</dbReference>